<proteinExistence type="predicted"/>
<dbReference type="InterPro" id="IPR002925">
    <property type="entry name" value="Dienelactn_hydro"/>
</dbReference>
<accession>A0AAW0B8M9</accession>
<evidence type="ECO:0000313" key="2">
    <source>
        <dbReference type="EMBL" id="KAK7021929.1"/>
    </source>
</evidence>
<dbReference type="Proteomes" id="UP001383192">
    <property type="component" value="Unassembled WGS sequence"/>
</dbReference>
<evidence type="ECO:0000259" key="1">
    <source>
        <dbReference type="Pfam" id="PF01738"/>
    </source>
</evidence>
<reference evidence="2 3" key="1">
    <citation type="submission" date="2024-01" db="EMBL/GenBank/DDBJ databases">
        <title>A draft genome for a cacao thread blight-causing isolate of Paramarasmius palmivorus.</title>
        <authorList>
            <person name="Baruah I.K."/>
            <person name="Bukari Y."/>
            <person name="Amoako-Attah I."/>
            <person name="Meinhardt L.W."/>
            <person name="Bailey B.A."/>
            <person name="Cohen S.P."/>
        </authorList>
    </citation>
    <scope>NUCLEOTIDE SEQUENCE [LARGE SCALE GENOMIC DNA]</scope>
    <source>
        <strain evidence="2 3">GH-12</strain>
    </source>
</reference>
<dbReference type="GO" id="GO:0016787">
    <property type="term" value="F:hydrolase activity"/>
    <property type="evidence" value="ECO:0007669"/>
    <property type="project" value="InterPro"/>
</dbReference>
<feature type="domain" description="Dienelactone hydrolase" evidence="1">
    <location>
        <begin position="28"/>
        <end position="253"/>
    </location>
</feature>
<organism evidence="2 3">
    <name type="scientific">Paramarasmius palmivorus</name>
    <dbReference type="NCBI Taxonomy" id="297713"/>
    <lineage>
        <taxon>Eukaryota</taxon>
        <taxon>Fungi</taxon>
        <taxon>Dikarya</taxon>
        <taxon>Basidiomycota</taxon>
        <taxon>Agaricomycotina</taxon>
        <taxon>Agaricomycetes</taxon>
        <taxon>Agaricomycetidae</taxon>
        <taxon>Agaricales</taxon>
        <taxon>Marasmiineae</taxon>
        <taxon>Marasmiaceae</taxon>
        <taxon>Paramarasmius</taxon>
    </lineage>
</organism>
<gene>
    <name evidence="2" type="ORF">VNI00_017158</name>
</gene>
<dbReference type="EMBL" id="JAYKXP010000158">
    <property type="protein sequence ID" value="KAK7021929.1"/>
    <property type="molecule type" value="Genomic_DNA"/>
</dbReference>
<dbReference type="PANTHER" id="PTHR17630">
    <property type="entry name" value="DIENELACTONE HYDROLASE"/>
    <property type="match status" value="1"/>
</dbReference>
<dbReference type="SUPFAM" id="SSF53474">
    <property type="entry name" value="alpha/beta-Hydrolases"/>
    <property type="match status" value="1"/>
</dbReference>
<evidence type="ECO:0000313" key="3">
    <source>
        <dbReference type="Proteomes" id="UP001383192"/>
    </source>
</evidence>
<sequence>MALCEDCVKGVTHEGSPNGQWQNIGGTDCYIATPDGDYPEDKVILFLSDVFGPQFANSQLLVSDFAANGFKTVAIDYFRGDPIPAGILKPNYSGPPFDRAAWLVNHGPDRVRPLIDNVVRALKEDGVTRFGATGYCFGGRYTFDLAFENVIQVSVVSHPSRLRSPDDLEKYFQTSKAPLLINSCTNDSQFPHEAQAMADELLGSGKFVPGYKREYFEGCTHGFAVRGDLNDIKAKAGKEGAFRAAVGWFKEYL</sequence>
<comment type="caution">
    <text evidence="2">The sequence shown here is derived from an EMBL/GenBank/DDBJ whole genome shotgun (WGS) entry which is preliminary data.</text>
</comment>
<name>A0AAW0B8M9_9AGAR</name>
<dbReference type="PANTHER" id="PTHR17630:SF44">
    <property type="entry name" value="PROTEIN AIM2"/>
    <property type="match status" value="1"/>
</dbReference>
<protein>
    <recommendedName>
        <fullName evidence="1">Dienelactone hydrolase domain-containing protein</fullName>
    </recommendedName>
</protein>
<dbReference type="InterPro" id="IPR029058">
    <property type="entry name" value="AB_hydrolase_fold"/>
</dbReference>
<dbReference type="Gene3D" id="3.40.50.1820">
    <property type="entry name" value="alpha/beta hydrolase"/>
    <property type="match status" value="1"/>
</dbReference>
<dbReference type="AlphaFoldDB" id="A0AAW0B8M9"/>
<dbReference type="Pfam" id="PF01738">
    <property type="entry name" value="DLH"/>
    <property type="match status" value="1"/>
</dbReference>
<keyword evidence="3" id="KW-1185">Reference proteome</keyword>